<organism evidence="4 5">
    <name type="scientific">Daphnia galeata</name>
    <dbReference type="NCBI Taxonomy" id="27404"/>
    <lineage>
        <taxon>Eukaryota</taxon>
        <taxon>Metazoa</taxon>
        <taxon>Ecdysozoa</taxon>
        <taxon>Arthropoda</taxon>
        <taxon>Crustacea</taxon>
        <taxon>Branchiopoda</taxon>
        <taxon>Diplostraca</taxon>
        <taxon>Cladocera</taxon>
        <taxon>Anomopoda</taxon>
        <taxon>Daphniidae</taxon>
        <taxon>Daphnia</taxon>
    </lineage>
</organism>
<evidence type="ECO:0000259" key="3">
    <source>
        <dbReference type="PROSITE" id="PS50106"/>
    </source>
</evidence>
<feature type="region of interest" description="Disordered" evidence="1">
    <location>
        <begin position="152"/>
        <end position="180"/>
    </location>
</feature>
<dbReference type="GO" id="GO:0098592">
    <property type="term" value="C:cytoplasmic side of apical plasma membrane"/>
    <property type="evidence" value="ECO:0007669"/>
    <property type="project" value="TreeGrafter"/>
</dbReference>
<evidence type="ECO:0000313" key="4">
    <source>
        <dbReference type="EMBL" id="CAH0113795.1"/>
    </source>
</evidence>
<dbReference type="GO" id="GO:0048731">
    <property type="term" value="P:system development"/>
    <property type="evidence" value="ECO:0007669"/>
    <property type="project" value="UniProtKB-ARBA"/>
</dbReference>
<dbReference type="SUPFAM" id="SSF50156">
    <property type="entry name" value="PDZ domain-like"/>
    <property type="match status" value="1"/>
</dbReference>
<dbReference type="SUPFAM" id="SSF47031">
    <property type="entry name" value="Second domain of FERM"/>
    <property type="match status" value="1"/>
</dbReference>
<dbReference type="InterPro" id="IPR001478">
    <property type="entry name" value="PDZ"/>
</dbReference>
<dbReference type="PROSITE" id="PS50106">
    <property type="entry name" value="PDZ"/>
    <property type="match status" value="1"/>
</dbReference>
<evidence type="ECO:0000259" key="2">
    <source>
        <dbReference type="PROSITE" id="PS50057"/>
    </source>
</evidence>
<comment type="caution">
    <text evidence="4">The sequence shown here is derived from an EMBL/GenBank/DDBJ whole genome shotgun (WGS) entry which is preliminary data.</text>
</comment>
<dbReference type="Gene3D" id="1.20.80.10">
    <property type="match status" value="1"/>
</dbReference>
<dbReference type="PANTHER" id="PTHR13429:SF12">
    <property type="entry name" value="FERM AND PDZ DOMAIN-CONTAINING PROTEIN 2"/>
    <property type="match status" value="1"/>
</dbReference>
<dbReference type="PROSITE" id="PS50057">
    <property type="entry name" value="FERM_3"/>
    <property type="match status" value="1"/>
</dbReference>
<feature type="domain" description="PDZ" evidence="3">
    <location>
        <begin position="823"/>
        <end position="866"/>
    </location>
</feature>
<dbReference type="InterPro" id="IPR029071">
    <property type="entry name" value="Ubiquitin-like_domsf"/>
</dbReference>
<dbReference type="OrthoDB" id="123971at2759"/>
<dbReference type="InterPro" id="IPR035963">
    <property type="entry name" value="FERM_2"/>
</dbReference>
<proteinExistence type="predicted"/>
<dbReference type="PANTHER" id="PTHR13429">
    <property type="entry name" value="FERM DOMAIN (PROTEIN4.1-EZRIN-RADIXIN-MOESIN) FAMILY"/>
    <property type="match status" value="1"/>
</dbReference>
<dbReference type="InterPro" id="IPR000299">
    <property type="entry name" value="FERM_domain"/>
</dbReference>
<dbReference type="InterPro" id="IPR036034">
    <property type="entry name" value="PDZ_sf"/>
</dbReference>
<dbReference type="InterPro" id="IPR019749">
    <property type="entry name" value="Band_41_domain"/>
</dbReference>
<evidence type="ECO:0000256" key="1">
    <source>
        <dbReference type="SAM" id="MobiDB-lite"/>
    </source>
</evidence>
<accession>A0A8J2SAC5</accession>
<name>A0A8J2SAC5_9CRUS</name>
<dbReference type="SMART" id="SM00295">
    <property type="entry name" value="B41"/>
    <property type="match status" value="1"/>
</dbReference>
<evidence type="ECO:0000313" key="5">
    <source>
        <dbReference type="Proteomes" id="UP000789390"/>
    </source>
</evidence>
<dbReference type="AlphaFoldDB" id="A0A8J2SAC5"/>
<sequence length="866" mass="96039">MLVSAEEVLDARGSLLHVTETEAILLQLLRQLLLYQPKDSRPAETELRLKHILLEASGQIQLHRDVAQTRWSVSQLARVLAGASIGFGIGARTVLQNLADPSIRSVSIDRAVQILKLRIQPAIAARYVAALYGEVLASESAKLTAKGRALDTHGEDYSSTEDSAISSDHLSRHPSTDSLNRFSMANQSADTTGHSTSVEHQNYGVFRRRRPIRLARARSSVGDGGATGALKNLAWAANAAIQRAPSRLYRLHDQPSSTPSLSAATFHPRKSQSFRDLKVSIEREDEPVLCPVTCCGPEFIVKSSLPPYVVILPHQPKKKKSVNILHLDGRRLHVECDPGKTRINQLMQMVMDHFGIAASDAIFFGLSSIKGGHFVFPRLDDKVSSLAPDNYKQLPYPSFNVYFRFRFYVHSVFTLHSLESEHLLYLQLRKDLLEQRWVMDPMEEMGLAALALTIEFGTYNSKIHGVGGSYFHVDHYLSTGTQQSVKGGELAAQALQRLHSRIPTLVERRVVECNFVKRIMQTQSYGYHHVHVIEDDGLRTTPLNLLVGLEGIKLVPHATTSFGTSHKHVSLYWEDVKSLTHSKHHIVLTSGIGNSIRKRRLCVGTSRIRDTFDLLISHQKMALELKKRKLLIRSESATLPKLRHNRPASFIEPTKTPVEPVKSLSSATLPRPSNAVRIYVPFGGVQKRPESDITTRVIDVKSNIPLTELVPVTSAESSSQYSTLSSLSESIVPTSPRKSTLVRMGTKISSDALIREKMRLQEVSFSERVVSGDPSGAYVVDTSVKSEDESLVFDTQESMSQSLTERFNRLPRLPSPTQQHGITVRFSKDPDGSLGILIARGVRGGIYLMGLTPNGAAHRQTSLKPG</sequence>
<dbReference type="Pfam" id="PF00373">
    <property type="entry name" value="FERM_M"/>
    <property type="match status" value="1"/>
</dbReference>
<dbReference type="SUPFAM" id="SSF54236">
    <property type="entry name" value="Ubiquitin-like"/>
    <property type="match status" value="1"/>
</dbReference>
<reference evidence="4" key="1">
    <citation type="submission" date="2021-11" db="EMBL/GenBank/DDBJ databases">
        <authorList>
            <person name="Schell T."/>
        </authorList>
    </citation>
    <scope>NUCLEOTIDE SEQUENCE</scope>
    <source>
        <strain evidence="4">M5</strain>
    </source>
</reference>
<evidence type="ECO:0008006" key="6">
    <source>
        <dbReference type="Google" id="ProtNLM"/>
    </source>
</evidence>
<dbReference type="InterPro" id="IPR014352">
    <property type="entry name" value="FERM/acyl-CoA-bd_prot_sf"/>
</dbReference>
<dbReference type="CDD" id="cd14473">
    <property type="entry name" value="FERM_B-lobe"/>
    <property type="match status" value="1"/>
</dbReference>
<dbReference type="EMBL" id="CAKKLH010000346">
    <property type="protein sequence ID" value="CAH0113795.1"/>
    <property type="molecule type" value="Genomic_DNA"/>
</dbReference>
<feature type="domain" description="FERM" evidence="2">
    <location>
        <begin position="320"/>
        <end position="626"/>
    </location>
</feature>
<dbReference type="InterPro" id="IPR019748">
    <property type="entry name" value="FERM_central"/>
</dbReference>
<dbReference type="Proteomes" id="UP000789390">
    <property type="component" value="Unassembled WGS sequence"/>
</dbReference>
<dbReference type="InterPro" id="IPR047145">
    <property type="entry name" value="FRMD6-like"/>
</dbReference>
<keyword evidence="5" id="KW-1185">Reference proteome</keyword>
<protein>
    <recommendedName>
        <fullName evidence="6">FERM domain-containing protein</fullName>
    </recommendedName>
</protein>
<dbReference type="GO" id="GO:0009887">
    <property type="term" value="P:animal organ morphogenesis"/>
    <property type="evidence" value="ECO:0007669"/>
    <property type="project" value="UniProtKB-ARBA"/>
</dbReference>
<dbReference type="GO" id="GO:0035332">
    <property type="term" value="P:positive regulation of hippo signaling"/>
    <property type="evidence" value="ECO:0007669"/>
    <property type="project" value="TreeGrafter"/>
</dbReference>
<dbReference type="CDD" id="cd17101">
    <property type="entry name" value="FERM_F1_PTPN13_like"/>
    <property type="match status" value="1"/>
</dbReference>
<gene>
    <name evidence="4" type="ORF">DGAL_LOCUS17707</name>
</gene>